<organism evidence="3">
    <name type="scientific">Gongylonema pulchrum</name>
    <dbReference type="NCBI Taxonomy" id="637853"/>
    <lineage>
        <taxon>Eukaryota</taxon>
        <taxon>Metazoa</taxon>
        <taxon>Ecdysozoa</taxon>
        <taxon>Nematoda</taxon>
        <taxon>Chromadorea</taxon>
        <taxon>Rhabditida</taxon>
        <taxon>Spirurina</taxon>
        <taxon>Spiruromorpha</taxon>
        <taxon>Spiruroidea</taxon>
        <taxon>Gongylonematidae</taxon>
        <taxon>Gongylonema</taxon>
    </lineage>
</organism>
<reference evidence="1 2" key="2">
    <citation type="submission" date="2018-11" db="EMBL/GenBank/DDBJ databases">
        <authorList>
            <consortium name="Pathogen Informatics"/>
        </authorList>
    </citation>
    <scope>NUCLEOTIDE SEQUENCE [LARGE SCALE GENOMIC DNA]</scope>
</reference>
<evidence type="ECO:0000313" key="3">
    <source>
        <dbReference type="WBParaSite" id="GPUH_0001767501-mRNA-1"/>
    </source>
</evidence>
<dbReference type="AlphaFoldDB" id="A0A183E9L2"/>
<protein>
    <submittedName>
        <fullName evidence="3">DUF1566 domain-containing protein</fullName>
    </submittedName>
</protein>
<dbReference type="WBParaSite" id="GPUH_0001767501-mRNA-1">
    <property type="protein sequence ID" value="GPUH_0001767501-mRNA-1"/>
    <property type="gene ID" value="GPUH_0001767501"/>
</dbReference>
<reference evidence="3" key="1">
    <citation type="submission" date="2016-06" db="UniProtKB">
        <authorList>
            <consortium name="WormBaseParasite"/>
        </authorList>
    </citation>
    <scope>IDENTIFICATION</scope>
</reference>
<evidence type="ECO:0000313" key="2">
    <source>
        <dbReference type="Proteomes" id="UP000271098"/>
    </source>
</evidence>
<dbReference type="EMBL" id="UYRT01085494">
    <property type="protein sequence ID" value="VDN30200.1"/>
    <property type="molecule type" value="Genomic_DNA"/>
</dbReference>
<keyword evidence="2" id="KW-1185">Reference proteome</keyword>
<proteinExistence type="predicted"/>
<dbReference type="Proteomes" id="UP000271098">
    <property type="component" value="Unassembled WGS sequence"/>
</dbReference>
<gene>
    <name evidence="1" type="ORF">GPUH_LOCUS17654</name>
</gene>
<accession>A0A183E9L2</accession>
<name>A0A183E9L2_9BILA</name>
<sequence length="167" mass="18211">MQRPCISSQALSEIKLERASGDDFYGSSPMLGTVMGAAGSVARKGELFAAWCCLRIGPEFEIFWEAVEFTAAASKEGKSTDVPSRYEASNEHLCMQEVLDNMGDGIKAGHHLLAPTHDSDYWAWASANSVFQCCIRFEAAQVPCRMLCTPSKALYAVLAAKPQSEFC</sequence>
<evidence type="ECO:0000313" key="1">
    <source>
        <dbReference type="EMBL" id="VDN30200.1"/>
    </source>
</evidence>